<gene>
    <name evidence="2" type="ORF">HMPREF0367_01452</name>
</gene>
<accession>U2PG54</accession>
<dbReference type="EMBL" id="AWVI01000070">
    <property type="protein sequence ID" value="ERK43146.1"/>
    <property type="molecule type" value="Genomic_DNA"/>
</dbReference>
<comment type="caution">
    <text evidence="2">The sequence shown here is derived from an EMBL/GenBank/DDBJ whole genome shotgun (WGS) entry which is preliminary data.</text>
</comment>
<keyword evidence="1" id="KW-0812">Transmembrane</keyword>
<proteinExistence type="predicted"/>
<evidence type="ECO:0000256" key="1">
    <source>
        <dbReference type="SAM" id="Phobius"/>
    </source>
</evidence>
<keyword evidence="1" id="KW-1133">Transmembrane helix</keyword>
<reference evidence="2 3" key="1">
    <citation type="submission" date="2013-06" db="EMBL/GenBank/DDBJ databases">
        <authorList>
            <person name="Weinstock G."/>
            <person name="Sodergren E."/>
            <person name="Lobos E.A."/>
            <person name="Fulton L."/>
            <person name="Fulton R."/>
            <person name="Courtney L."/>
            <person name="Fronick C."/>
            <person name="O'Laughlin M."/>
            <person name="Godfrey J."/>
            <person name="Wilson R.M."/>
            <person name="Miner T."/>
            <person name="Farmer C."/>
            <person name="Delehaunty K."/>
            <person name="Cordes M."/>
            <person name="Minx P."/>
            <person name="Tomlinson C."/>
            <person name="Chen J."/>
            <person name="Wollam A."/>
            <person name="Pepin K.H."/>
            <person name="Bhonagiri V."/>
            <person name="Zhang X."/>
            <person name="Warren W."/>
            <person name="Mitreva M."/>
            <person name="Mardis E.R."/>
            <person name="Wilson R.K."/>
        </authorList>
    </citation>
    <scope>NUCLEOTIDE SEQUENCE [LARGE SCALE GENOMIC DNA]</scope>
    <source>
        <strain evidence="2 3">ATCC 27803</strain>
    </source>
</reference>
<name>U2PG54_9FIRM</name>
<organism evidence="2 3">
    <name type="scientific">Faecalitalea cylindroides ATCC 27803</name>
    <dbReference type="NCBI Taxonomy" id="649755"/>
    <lineage>
        <taxon>Bacteria</taxon>
        <taxon>Bacillati</taxon>
        <taxon>Bacillota</taxon>
        <taxon>Erysipelotrichia</taxon>
        <taxon>Erysipelotrichales</taxon>
        <taxon>Erysipelotrichaceae</taxon>
        <taxon>Faecalitalea</taxon>
    </lineage>
</organism>
<feature type="transmembrane region" description="Helical" evidence="1">
    <location>
        <begin position="6"/>
        <end position="27"/>
    </location>
</feature>
<dbReference type="RefSeq" id="WP_035400153.1">
    <property type="nucleotide sequence ID" value="NZ_KI270955.1"/>
</dbReference>
<protein>
    <submittedName>
        <fullName evidence="2">Uncharacterized protein</fullName>
    </submittedName>
</protein>
<dbReference type="HOGENOM" id="CLU_1025829_0_0_9"/>
<sequence>METKYKRYGVIIGVCIIIGSLIFYSYYREEKKEERRYDEILKLANLGIDAINDGDKEKADEYYTSLLQVDDFNIYGLDTVNRFFHKMESYSSLDYLSSFDLSGIEGYSESELDTKKDELEELYAKVYKTDPSYEQATNIYNEKLVLINSRYDQIRGVEEQKQALYEQNRGMIKLSETSNQTTYRICMNKYGTLRITGYFSSTSYYDSLNVTVYDQSNNIVGVYCNDEILPGDGFRFNFDQSYTLNDGIYTIVVTRSNSRVGWEITPYGNYN</sequence>
<dbReference type="AlphaFoldDB" id="U2PG54"/>
<dbReference type="Proteomes" id="UP000016658">
    <property type="component" value="Unassembled WGS sequence"/>
</dbReference>
<keyword evidence="1" id="KW-0472">Membrane</keyword>
<evidence type="ECO:0000313" key="3">
    <source>
        <dbReference type="Proteomes" id="UP000016658"/>
    </source>
</evidence>
<evidence type="ECO:0000313" key="2">
    <source>
        <dbReference type="EMBL" id="ERK43146.1"/>
    </source>
</evidence>